<dbReference type="EMBL" id="JAJJMB010013604">
    <property type="protein sequence ID" value="KAI3866822.1"/>
    <property type="molecule type" value="Genomic_DNA"/>
</dbReference>
<dbReference type="AlphaFoldDB" id="A0AAD4S618"/>
<proteinExistence type="predicted"/>
<keyword evidence="3" id="KW-1185">Reference proteome</keyword>
<name>A0AAD4S618_9MAGN</name>
<dbReference type="Proteomes" id="UP001202328">
    <property type="component" value="Unassembled WGS sequence"/>
</dbReference>
<gene>
    <name evidence="2" type="ORF">MKW98_002807</name>
</gene>
<sequence>MGSFVNDSSSSVRCSNNGDGIETKYVPKSKRRLGISWEPPSPAELPHLHDAPSTLKYTPDSPPSPPSREVKWYELRHGQRFKNKNQLKLSIGIIRILYDFDTLCKSSSPKFLRIICKDPTEACGRSMYARKMPSLNWWEITRIAAPHSCTGNNMKPLLKKKVMARAMVVLFRKNFSRSDVVDTPRQLCEDMKREHGIIITYKQGLTDCKRGIEAVRGSLDESY</sequence>
<feature type="compositionally biased region" description="Polar residues" evidence="1">
    <location>
        <begin position="1"/>
        <end position="18"/>
    </location>
</feature>
<accession>A0AAD4S618</accession>
<evidence type="ECO:0000256" key="1">
    <source>
        <dbReference type="SAM" id="MobiDB-lite"/>
    </source>
</evidence>
<organism evidence="2 3">
    <name type="scientific">Papaver atlanticum</name>
    <dbReference type="NCBI Taxonomy" id="357466"/>
    <lineage>
        <taxon>Eukaryota</taxon>
        <taxon>Viridiplantae</taxon>
        <taxon>Streptophyta</taxon>
        <taxon>Embryophyta</taxon>
        <taxon>Tracheophyta</taxon>
        <taxon>Spermatophyta</taxon>
        <taxon>Magnoliopsida</taxon>
        <taxon>Ranunculales</taxon>
        <taxon>Papaveraceae</taxon>
        <taxon>Papaveroideae</taxon>
        <taxon>Papaver</taxon>
    </lineage>
</organism>
<evidence type="ECO:0000313" key="2">
    <source>
        <dbReference type="EMBL" id="KAI3866822.1"/>
    </source>
</evidence>
<reference evidence="2" key="1">
    <citation type="submission" date="2022-04" db="EMBL/GenBank/DDBJ databases">
        <title>A functionally conserved STORR gene fusion in Papaver species that diverged 16.8 million years ago.</title>
        <authorList>
            <person name="Catania T."/>
        </authorList>
    </citation>
    <scope>NUCLEOTIDE SEQUENCE</scope>
    <source>
        <strain evidence="2">S-188037</strain>
    </source>
</reference>
<comment type="caution">
    <text evidence="2">The sequence shown here is derived from an EMBL/GenBank/DDBJ whole genome shotgun (WGS) entry which is preliminary data.</text>
</comment>
<feature type="region of interest" description="Disordered" evidence="1">
    <location>
        <begin position="1"/>
        <end position="67"/>
    </location>
</feature>
<protein>
    <submittedName>
        <fullName evidence="2">Uncharacterized protein</fullName>
    </submittedName>
</protein>
<evidence type="ECO:0000313" key="3">
    <source>
        <dbReference type="Proteomes" id="UP001202328"/>
    </source>
</evidence>